<evidence type="ECO:0000256" key="1">
    <source>
        <dbReference type="ARBA" id="ARBA00001946"/>
    </source>
</evidence>
<evidence type="ECO:0000256" key="6">
    <source>
        <dbReference type="ARBA" id="ARBA00022763"/>
    </source>
</evidence>
<organism evidence="18 19">
    <name type="scientific">Legionella dresdenensis</name>
    <dbReference type="NCBI Taxonomy" id="450200"/>
    <lineage>
        <taxon>Bacteria</taxon>
        <taxon>Pseudomonadati</taxon>
        <taxon>Pseudomonadota</taxon>
        <taxon>Gammaproteobacteria</taxon>
        <taxon>Legionellales</taxon>
        <taxon>Legionellaceae</taxon>
        <taxon>Legionella</taxon>
    </lineage>
</organism>
<keyword evidence="9" id="KW-0234">DNA repair</keyword>
<gene>
    <name evidence="18" type="primary">mutT</name>
    <name evidence="18" type="ORF">ACFORL_01105</name>
</gene>
<reference evidence="19" key="1">
    <citation type="journal article" date="2019" name="Int. J. Syst. Evol. Microbiol.">
        <title>The Global Catalogue of Microorganisms (GCM) 10K type strain sequencing project: providing services to taxonomists for standard genome sequencing and annotation.</title>
        <authorList>
            <consortium name="The Broad Institute Genomics Platform"/>
            <consortium name="The Broad Institute Genome Sequencing Center for Infectious Disease"/>
            <person name="Wu L."/>
            <person name="Ma J."/>
        </authorList>
    </citation>
    <scope>NUCLEOTIDE SEQUENCE [LARGE SCALE GENOMIC DNA]</scope>
    <source>
        <strain evidence="19">CCUG 59858</strain>
    </source>
</reference>
<comment type="caution">
    <text evidence="18">The sequence shown here is derived from an EMBL/GenBank/DDBJ whole genome shotgun (WGS) entry which is preliminary data.</text>
</comment>
<comment type="catalytic activity">
    <reaction evidence="11">
        <text>8-oxo-GTP + H2O = 8-oxo-GMP + diphosphate + H(+)</text>
        <dbReference type="Rhea" id="RHEA:67616"/>
        <dbReference type="ChEBI" id="CHEBI:15377"/>
        <dbReference type="ChEBI" id="CHEBI:15378"/>
        <dbReference type="ChEBI" id="CHEBI:33019"/>
        <dbReference type="ChEBI" id="CHEBI:143553"/>
        <dbReference type="ChEBI" id="CHEBI:145694"/>
    </reaction>
</comment>
<dbReference type="PRINTS" id="PR00502">
    <property type="entry name" value="NUDIXFAMILY"/>
</dbReference>
<keyword evidence="19" id="KW-1185">Reference proteome</keyword>
<dbReference type="InterPro" id="IPR029119">
    <property type="entry name" value="MutY_C"/>
</dbReference>
<dbReference type="InterPro" id="IPR020476">
    <property type="entry name" value="Nudix_hydrolase"/>
</dbReference>
<keyword evidence="4" id="KW-0235">DNA replication</keyword>
<dbReference type="Gene3D" id="3.90.79.10">
    <property type="entry name" value="Nucleoside Triphosphate Pyrophosphohydrolase"/>
    <property type="match status" value="1"/>
</dbReference>
<keyword evidence="5" id="KW-0479">Metal-binding</keyword>
<comment type="similarity">
    <text evidence="2">Belongs to the Nudix hydrolase family.</text>
</comment>
<evidence type="ECO:0000256" key="9">
    <source>
        <dbReference type="ARBA" id="ARBA00023204"/>
    </source>
</evidence>
<dbReference type="InterPro" id="IPR015797">
    <property type="entry name" value="NUDIX_hydrolase-like_dom_sf"/>
</dbReference>
<evidence type="ECO:0000256" key="14">
    <source>
        <dbReference type="ARBA" id="ARBA00041592"/>
    </source>
</evidence>
<dbReference type="PANTHER" id="PTHR47707">
    <property type="entry name" value="8-OXO-DGTP DIPHOSPHATASE"/>
    <property type="match status" value="1"/>
</dbReference>
<evidence type="ECO:0000313" key="18">
    <source>
        <dbReference type="EMBL" id="MFC3907677.1"/>
    </source>
</evidence>
<evidence type="ECO:0000313" key="19">
    <source>
        <dbReference type="Proteomes" id="UP001595758"/>
    </source>
</evidence>
<dbReference type="PROSITE" id="PS51462">
    <property type="entry name" value="NUDIX"/>
    <property type="match status" value="1"/>
</dbReference>
<protein>
    <recommendedName>
        <fullName evidence="13">8-oxo-dGTP diphosphatase</fullName>
        <ecNumber evidence="12">3.6.1.55</ecNumber>
    </recommendedName>
    <alternativeName>
        <fullName evidence="16">7,8-dihydro-8-oxoguanine-triphosphatase</fullName>
    </alternativeName>
    <alternativeName>
        <fullName evidence="15">Mutator protein MutT</fullName>
    </alternativeName>
    <alternativeName>
        <fullName evidence="14">dGTP pyrophosphohydrolase</fullName>
    </alternativeName>
</protein>
<dbReference type="InterPro" id="IPR003561">
    <property type="entry name" value="Mutator_MutT"/>
</dbReference>
<dbReference type="NCBIfam" id="TIGR00586">
    <property type="entry name" value="mutt"/>
    <property type="match status" value="1"/>
</dbReference>
<evidence type="ECO:0000256" key="7">
    <source>
        <dbReference type="ARBA" id="ARBA00022801"/>
    </source>
</evidence>
<comment type="cofactor">
    <cofactor evidence="1">
        <name>Mg(2+)</name>
        <dbReference type="ChEBI" id="CHEBI:18420"/>
    </cofactor>
</comment>
<evidence type="ECO:0000256" key="8">
    <source>
        <dbReference type="ARBA" id="ARBA00022842"/>
    </source>
</evidence>
<keyword evidence="3" id="KW-0515">Mutator protein</keyword>
<evidence type="ECO:0000256" key="16">
    <source>
        <dbReference type="ARBA" id="ARBA00042798"/>
    </source>
</evidence>
<comment type="catalytic activity">
    <reaction evidence="10">
        <text>8-oxo-dGTP + H2O = 8-oxo-dGMP + diphosphate + H(+)</text>
        <dbReference type="Rhea" id="RHEA:31575"/>
        <dbReference type="ChEBI" id="CHEBI:15377"/>
        <dbReference type="ChEBI" id="CHEBI:15378"/>
        <dbReference type="ChEBI" id="CHEBI:33019"/>
        <dbReference type="ChEBI" id="CHEBI:63224"/>
        <dbReference type="ChEBI" id="CHEBI:77896"/>
        <dbReference type="EC" id="3.6.1.55"/>
    </reaction>
</comment>
<dbReference type="SUPFAM" id="SSF55811">
    <property type="entry name" value="Nudix"/>
    <property type="match status" value="1"/>
</dbReference>
<dbReference type="PROSITE" id="PS00893">
    <property type="entry name" value="NUDIX_BOX"/>
    <property type="match status" value="1"/>
</dbReference>
<dbReference type="EC" id="3.6.1.55" evidence="12"/>
<dbReference type="PANTHER" id="PTHR47707:SF1">
    <property type="entry name" value="NUDIX HYDROLASE FAMILY PROTEIN"/>
    <property type="match status" value="1"/>
</dbReference>
<evidence type="ECO:0000256" key="2">
    <source>
        <dbReference type="ARBA" id="ARBA00005582"/>
    </source>
</evidence>
<dbReference type="CDD" id="cd03425">
    <property type="entry name" value="NUDIX_MutT_NudA_like"/>
    <property type="match status" value="1"/>
</dbReference>
<dbReference type="EMBL" id="JBHSAB010000001">
    <property type="protein sequence ID" value="MFC3907677.1"/>
    <property type="molecule type" value="Genomic_DNA"/>
</dbReference>
<feature type="domain" description="Nudix hydrolase" evidence="17">
    <location>
        <begin position="1"/>
        <end position="126"/>
    </location>
</feature>
<dbReference type="InterPro" id="IPR000086">
    <property type="entry name" value="NUDIX_hydrolase_dom"/>
</dbReference>
<dbReference type="InterPro" id="IPR020084">
    <property type="entry name" value="NUDIX_hydrolase_CS"/>
</dbReference>
<accession>A0ABV8CC56</accession>
<dbReference type="InterPro" id="IPR047127">
    <property type="entry name" value="MutT-like"/>
</dbReference>
<evidence type="ECO:0000256" key="5">
    <source>
        <dbReference type="ARBA" id="ARBA00022723"/>
    </source>
</evidence>
<dbReference type="Pfam" id="PF14815">
    <property type="entry name" value="NUDIX_4"/>
    <property type="match status" value="1"/>
</dbReference>
<dbReference type="RefSeq" id="WP_382340255.1">
    <property type="nucleotide sequence ID" value="NZ_JBHSAB010000001.1"/>
</dbReference>
<sequence length="126" mass="14131">MKVAVAVIFDRQQRILITQRPLKLAHGGQWEFPGGKLEPDESPEAALIREVKEEVGLLVTSYKFLCEINHDYGSKHVSLLVYTIDGFEGNAQCLEGQPGMNWVAISELGNYQFPEANSQIIEKLTQ</sequence>
<evidence type="ECO:0000256" key="12">
    <source>
        <dbReference type="ARBA" id="ARBA00038905"/>
    </source>
</evidence>
<name>A0ABV8CC56_9GAMM</name>
<keyword evidence="7 18" id="KW-0378">Hydrolase</keyword>
<evidence type="ECO:0000259" key="17">
    <source>
        <dbReference type="PROSITE" id="PS51462"/>
    </source>
</evidence>
<keyword evidence="8" id="KW-0460">Magnesium</keyword>
<proteinExistence type="inferred from homology"/>
<evidence type="ECO:0000256" key="13">
    <source>
        <dbReference type="ARBA" id="ARBA00040794"/>
    </source>
</evidence>
<evidence type="ECO:0000256" key="10">
    <source>
        <dbReference type="ARBA" id="ARBA00035861"/>
    </source>
</evidence>
<evidence type="ECO:0000256" key="15">
    <source>
        <dbReference type="ARBA" id="ARBA00041979"/>
    </source>
</evidence>
<dbReference type="Proteomes" id="UP001595758">
    <property type="component" value="Unassembled WGS sequence"/>
</dbReference>
<evidence type="ECO:0000256" key="3">
    <source>
        <dbReference type="ARBA" id="ARBA00022457"/>
    </source>
</evidence>
<evidence type="ECO:0000256" key="11">
    <source>
        <dbReference type="ARBA" id="ARBA00036904"/>
    </source>
</evidence>
<dbReference type="GO" id="GO:0035539">
    <property type="term" value="F:8-oxo-7,8-dihydrodeoxyguanosine triphosphate pyrophosphatase activity"/>
    <property type="evidence" value="ECO:0007669"/>
    <property type="project" value="UniProtKB-EC"/>
</dbReference>
<keyword evidence="6" id="KW-0227">DNA damage</keyword>
<evidence type="ECO:0000256" key="4">
    <source>
        <dbReference type="ARBA" id="ARBA00022705"/>
    </source>
</evidence>